<evidence type="ECO:0000256" key="1">
    <source>
        <dbReference type="ARBA" id="ARBA00022723"/>
    </source>
</evidence>
<keyword evidence="1" id="KW-0479">Metal-binding</keyword>
<proteinExistence type="predicted"/>
<dbReference type="Gene3D" id="4.10.240.10">
    <property type="entry name" value="Zn(2)-C6 fungal-type DNA-binding domain"/>
    <property type="match status" value="1"/>
</dbReference>
<feature type="compositionally biased region" description="Low complexity" evidence="3">
    <location>
        <begin position="103"/>
        <end position="115"/>
    </location>
</feature>
<feature type="region of interest" description="Disordered" evidence="3">
    <location>
        <begin position="100"/>
        <end position="161"/>
    </location>
</feature>
<dbReference type="GO" id="GO:0008270">
    <property type="term" value="F:zinc ion binding"/>
    <property type="evidence" value="ECO:0007669"/>
    <property type="project" value="InterPro"/>
</dbReference>
<dbReference type="SMART" id="SM00066">
    <property type="entry name" value="GAL4"/>
    <property type="match status" value="1"/>
</dbReference>
<gene>
    <name evidence="5" type="ORF">DFP72DRAFT_880584</name>
</gene>
<protein>
    <submittedName>
        <fullName evidence="5">Fungal-specific transcription factor domain-containing protein</fullName>
    </submittedName>
</protein>
<keyword evidence="6" id="KW-1185">Reference proteome</keyword>
<organism evidence="5 6">
    <name type="scientific">Ephemerocybe angulata</name>
    <dbReference type="NCBI Taxonomy" id="980116"/>
    <lineage>
        <taxon>Eukaryota</taxon>
        <taxon>Fungi</taxon>
        <taxon>Dikarya</taxon>
        <taxon>Basidiomycota</taxon>
        <taxon>Agaricomycotina</taxon>
        <taxon>Agaricomycetes</taxon>
        <taxon>Agaricomycetidae</taxon>
        <taxon>Agaricales</taxon>
        <taxon>Agaricineae</taxon>
        <taxon>Psathyrellaceae</taxon>
        <taxon>Ephemerocybe</taxon>
    </lineage>
</organism>
<dbReference type="EMBL" id="JACGCI010000010">
    <property type="protein sequence ID" value="KAF6761271.1"/>
    <property type="molecule type" value="Genomic_DNA"/>
</dbReference>
<comment type="caution">
    <text evidence="5">The sequence shown here is derived from an EMBL/GenBank/DDBJ whole genome shotgun (WGS) entry which is preliminary data.</text>
</comment>
<feature type="compositionally biased region" description="Pro residues" evidence="3">
    <location>
        <begin position="686"/>
        <end position="696"/>
    </location>
</feature>
<sequence>MVDPHGDFDASDSESSEHASGPSSGRKTKRRRLHGACDTCRKKKIKCDSAIAPNNFCSNCLNSKVQCTHNIPRQKKKDTQQEYIRSLEEKLRRMEEQLNLANSAHSPQSESSRASSELRRDSASPSNRDTFPGLPLPVPRSAPDFATELTPPPAAITVKDEEDEKQDLIHVALSERIRDLSMNSVEDRFFGSSSLFSFAQQAVTLRQELGGVPPCNFQKVRRPYFWKVRDWEKDFLLQQLPKSYVYPDPDLLASLISLFFERVHPIYPAVHRPTFLREVESNKHLSDPGFGMVVLAVCALGARFSDDPRIFTRPLDPEQLEGSGAGWKYVTQVPIWRNTLCDRTTMYDLQFYALAAKYYLGSSMPQITWTLTGLGLRLAQERGLHRRKGPNFKPTLTDEIEKRVFWCLICHDRIQSSFLGRPPSLHDEDIDCDYPVECDDEYWEAENPEDAFKQPEGKVCYAAAFTWTLKLNEIIGFMARTLYSTKKSKILSGLVGDEWEIRVVTELDSSLNKWKDSLPKHLVWDPANPDQKLFSQSLFLHCTFCYTQIQVHRPFLARGDSPLAMSSRAICTNAARSCSLAAEVSLKRHHWALVPNVMMAAFISAMVLTVNFWTSRAFKTAYDPVREMADIERCRAFMAEGEKRWFVAGRLRDMITEFSIIRGPSLVQKEGGNAKRSRSDTETPQYQPPAPVVPVPPPAMLNPQYPPYLSRQHPLKQQQLKQQQYPPQTYDTTPRIPQYPIGYQQQQQYGQVTADMRTPRASYPVLTAEQCDLSSLLLAQMGYDQLPGNNFPVTTFPNMVGHQGNTDIQSNLTYQQPVQQPVQQPMNTRPDYQYGTENHHPPQMMGVQGLPQGDPDEYADSLYDMSMWLSTTKALSLEEWEAYLATMEGPMPATETY</sequence>
<reference evidence="5 6" key="1">
    <citation type="submission" date="2020-07" db="EMBL/GenBank/DDBJ databases">
        <title>Comparative genomics of pyrophilous fungi reveals a link between fire events and developmental genes.</title>
        <authorList>
            <consortium name="DOE Joint Genome Institute"/>
            <person name="Steindorff A.S."/>
            <person name="Carver A."/>
            <person name="Calhoun S."/>
            <person name="Stillman K."/>
            <person name="Liu H."/>
            <person name="Lipzen A."/>
            <person name="Pangilinan J."/>
            <person name="Labutti K."/>
            <person name="Bruns T.D."/>
            <person name="Grigoriev I.V."/>
        </authorList>
    </citation>
    <scope>NUCLEOTIDE SEQUENCE [LARGE SCALE GENOMIC DNA]</scope>
    <source>
        <strain evidence="5 6">CBS 144469</strain>
    </source>
</reference>
<dbReference type="Pfam" id="PF04082">
    <property type="entry name" value="Fungal_trans"/>
    <property type="match status" value="1"/>
</dbReference>
<dbReference type="GO" id="GO:0006351">
    <property type="term" value="P:DNA-templated transcription"/>
    <property type="evidence" value="ECO:0007669"/>
    <property type="project" value="InterPro"/>
</dbReference>
<dbReference type="GO" id="GO:0000981">
    <property type="term" value="F:DNA-binding transcription factor activity, RNA polymerase II-specific"/>
    <property type="evidence" value="ECO:0007669"/>
    <property type="project" value="InterPro"/>
</dbReference>
<evidence type="ECO:0000313" key="5">
    <source>
        <dbReference type="EMBL" id="KAF6761271.1"/>
    </source>
</evidence>
<dbReference type="PANTHER" id="PTHR46910">
    <property type="entry name" value="TRANSCRIPTION FACTOR PDR1"/>
    <property type="match status" value="1"/>
</dbReference>
<dbReference type="PROSITE" id="PS00463">
    <property type="entry name" value="ZN2_CY6_FUNGAL_1"/>
    <property type="match status" value="1"/>
</dbReference>
<dbReference type="OrthoDB" id="4456959at2759"/>
<dbReference type="Proteomes" id="UP000521943">
    <property type="component" value="Unassembled WGS sequence"/>
</dbReference>
<evidence type="ECO:0000259" key="4">
    <source>
        <dbReference type="PROSITE" id="PS50048"/>
    </source>
</evidence>
<dbReference type="AlphaFoldDB" id="A0A8H6MDP0"/>
<dbReference type="Pfam" id="PF00172">
    <property type="entry name" value="Zn_clus"/>
    <property type="match status" value="1"/>
</dbReference>
<dbReference type="PROSITE" id="PS50048">
    <property type="entry name" value="ZN2_CY6_FUNGAL_2"/>
    <property type="match status" value="1"/>
</dbReference>
<evidence type="ECO:0000256" key="3">
    <source>
        <dbReference type="SAM" id="MobiDB-lite"/>
    </source>
</evidence>
<dbReference type="InterPro" id="IPR050987">
    <property type="entry name" value="AtrR-like"/>
</dbReference>
<dbReference type="CDD" id="cd12148">
    <property type="entry name" value="fungal_TF_MHR"/>
    <property type="match status" value="1"/>
</dbReference>
<dbReference type="SUPFAM" id="SSF57701">
    <property type="entry name" value="Zn2/Cys6 DNA-binding domain"/>
    <property type="match status" value="1"/>
</dbReference>
<dbReference type="SMART" id="SM00906">
    <property type="entry name" value="Fungal_trans"/>
    <property type="match status" value="1"/>
</dbReference>
<dbReference type="GO" id="GO:0003677">
    <property type="term" value="F:DNA binding"/>
    <property type="evidence" value="ECO:0007669"/>
    <property type="project" value="InterPro"/>
</dbReference>
<dbReference type="InterPro" id="IPR001138">
    <property type="entry name" value="Zn2Cys6_DnaBD"/>
</dbReference>
<keyword evidence="2" id="KW-0539">Nucleus</keyword>
<name>A0A8H6MDP0_9AGAR</name>
<dbReference type="PANTHER" id="PTHR46910:SF38">
    <property type="entry name" value="ZN(2)-C6 FUNGAL-TYPE DOMAIN-CONTAINING PROTEIN"/>
    <property type="match status" value="1"/>
</dbReference>
<accession>A0A8H6MDP0</accession>
<feature type="domain" description="Zn(2)-C6 fungal-type" evidence="4">
    <location>
        <begin position="36"/>
        <end position="69"/>
    </location>
</feature>
<feature type="region of interest" description="Disordered" evidence="3">
    <location>
        <begin position="669"/>
        <end position="696"/>
    </location>
</feature>
<evidence type="ECO:0000313" key="6">
    <source>
        <dbReference type="Proteomes" id="UP000521943"/>
    </source>
</evidence>
<dbReference type="CDD" id="cd00067">
    <property type="entry name" value="GAL4"/>
    <property type="match status" value="1"/>
</dbReference>
<feature type="region of interest" description="Disordered" evidence="3">
    <location>
        <begin position="1"/>
        <end position="34"/>
    </location>
</feature>
<evidence type="ECO:0000256" key="2">
    <source>
        <dbReference type="ARBA" id="ARBA00023242"/>
    </source>
</evidence>
<dbReference type="InterPro" id="IPR036864">
    <property type="entry name" value="Zn2-C6_fun-type_DNA-bd_sf"/>
</dbReference>
<dbReference type="InterPro" id="IPR007219">
    <property type="entry name" value="XnlR_reg_dom"/>
</dbReference>